<dbReference type="Gene3D" id="3.40.50.720">
    <property type="entry name" value="NAD(P)-binding Rossmann-like Domain"/>
    <property type="match status" value="1"/>
</dbReference>
<reference evidence="4" key="1">
    <citation type="journal article" date="2019" name="Int. J. Syst. Evol. Microbiol.">
        <title>The Global Catalogue of Microorganisms (GCM) 10K type strain sequencing project: providing services to taxonomists for standard genome sequencing and annotation.</title>
        <authorList>
            <consortium name="The Broad Institute Genomics Platform"/>
            <consortium name="The Broad Institute Genome Sequencing Center for Infectious Disease"/>
            <person name="Wu L."/>
            <person name="Ma J."/>
        </authorList>
    </citation>
    <scope>NUCLEOTIDE SEQUENCE [LARGE SCALE GENOMIC DNA]</scope>
    <source>
        <strain evidence="4">CCUG 55250</strain>
    </source>
</reference>
<evidence type="ECO:0000313" key="3">
    <source>
        <dbReference type="EMBL" id="MFC5413061.1"/>
    </source>
</evidence>
<feature type="domain" description="Gfo/Idh/MocA-like oxidoreductase N-terminal" evidence="1">
    <location>
        <begin position="3"/>
        <end position="124"/>
    </location>
</feature>
<dbReference type="PANTHER" id="PTHR43249">
    <property type="entry name" value="UDP-N-ACETYL-2-AMINO-2-DEOXY-D-GLUCURONATE OXIDASE"/>
    <property type="match status" value="1"/>
</dbReference>
<gene>
    <name evidence="3" type="ORF">ACFPMF_27300</name>
</gene>
<dbReference type="Pfam" id="PF01408">
    <property type="entry name" value="GFO_IDH_MocA"/>
    <property type="match status" value="1"/>
</dbReference>
<accession>A0ABW0II64</accession>
<dbReference type="Pfam" id="PF02894">
    <property type="entry name" value="GFO_IDH_MocA_C"/>
    <property type="match status" value="1"/>
</dbReference>
<sequence length="347" mass="39457">MKTFALIGAAGYIAPRHLRAIKDTNNQLVTAFDKFDAVGVMDSYFPEADFFTEFERFDRHIDKIRREGNSIDYLSICSPNYLHDAHIRFGLRNGANVICEKPLVLNPWNIEGLAEMEQETGKRVNNILQLRLHPSLISLKNRISSGPADKIYDLDLAYITCRGKWYNISWKGDPAKSGGIATNIGVHFFDMLTWVFGKVKQNQVHLREENTAAGYLELERARVRWFLSTEYESLPEGIKLANKRTYRSLQIEGEEIEFSDGFTDLHTKSYEQILAGSGFGLDQAYSSINIVHHIRNARLTQLSGDFHPLIKDRRHQIGMEDNISLEQLLGTNYELASTSLPNAGRGE</sequence>
<name>A0ABW0II64_9BACT</name>
<dbReference type="InterPro" id="IPR004104">
    <property type="entry name" value="Gfo/Idh/MocA-like_OxRdtase_C"/>
</dbReference>
<protein>
    <submittedName>
        <fullName evidence="3">Gfo/Idh/MocA family oxidoreductase</fullName>
    </submittedName>
</protein>
<evidence type="ECO:0000259" key="2">
    <source>
        <dbReference type="Pfam" id="PF02894"/>
    </source>
</evidence>
<keyword evidence="4" id="KW-1185">Reference proteome</keyword>
<evidence type="ECO:0000259" key="1">
    <source>
        <dbReference type="Pfam" id="PF01408"/>
    </source>
</evidence>
<dbReference type="InterPro" id="IPR000683">
    <property type="entry name" value="Gfo/Idh/MocA-like_OxRdtase_N"/>
</dbReference>
<comment type="caution">
    <text evidence="3">The sequence shown here is derived from an EMBL/GenBank/DDBJ whole genome shotgun (WGS) entry which is preliminary data.</text>
</comment>
<organism evidence="3 4">
    <name type="scientific">Larkinella bovis</name>
    <dbReference type="NCBI Taxonomy" id="683041"/>
    <lineage>
        <taxon>Bacteria</taxon>
        <taxon>Pseudomonadati</taxon>
        <taxon>Bacteroidota</taxon>
        <taxon>Cytophagia</taxon>
        <taxon>Cytophagales</taxon>
        <taxon>Spirosomataceae</taxon>
        <taxon>Larkinella</taxon>
    </lineage>
</organism>
<dbReference type="RefSeq" id="WP_379851212.1">
    <property type="nucleotide sequence ID" value="NZ_JBHSMA010000019.1"/>
</dbReference>
<evidence type="ECO:0000313" key="4">
    <source>
        <dbReference type="Proteomes" id="UP001596106"/>
    </source>
</evidence>
<dbReference type="EMBL" id="JBHSMA010000019">
    <property type="protein sequence ID" value="MFC5413061.1"/>
    <property type="molecule type" value="Genomic_DNA"/>
</dbReference>
<feature type="domain" description="Gfo/Idh/MocA-like oxidoreductase C-terminal" evidence="2">
    <location>
        <begin position="149"/>
        <end position="231"/>
    </location>
</feature>
<dbReference type="SUPFAM" id="SSF51735">
    <property type="entry name" value="NAD(P)-binding Rossmann-fold domains"/>
    <property type="match status" value="1"/>
</dbReference>
<dbReference type="InterPro" id="IPR036291">
    <property type="entry name" value="NAD(P)-bd_dom_sf"/>
</dbReference>
<proteinExistence type="predicted"/>
<dbReference type="Gene3D" id="3.30.360.10">
    <property type="entry name" value="Dihydrodipicolinate Reductase, domain 2"/>
    <property type="match status" value="1"/>
</dbReference>
<dbReference type="InterPro" id="IPR052515">
    <property type="entry name" value="Gfo/Idh/MocA_Oxidoreductase"/>
</dbReference>
<dbReference type="Proteomes" id="UP001596106">
    <property type="component" value="Unassembled WGS sequence"/>
</dbReference>
<dbReference type="PANTHER" id="PTHR43249:SF1">
    <property type="entry name" value="D-GLUCOSIDE 3-DEHYDROGENASE"/>
    <property type="match status" value="1"/>
</dbReference>